<evidence type="ECO:0000313" key="3">
    <source>
        <dbReference type="Proteomes" id="UP000321328"/>
    </source>
</evidence>
<comment type="caution">
    <text evidence="2">The sequence shown here is derived from an EMBL/GenBank/DDBJ whole genome shotgun (WGS) entry which is preliminary data.</text>
</comment>
<dbReference type="STRING" id="1123024.GCA_000423625_02985"/>
<organism evidence="2 3">
    <name type="scientific">Pseudonocardia asaccharolytica DSM 44247 = NBRC 16224</name>
    <dbReference type="NCBI Taxonomy" id="1123024"/>
    <lineage>
        <taxon>Bacteria</taxon>
        <taxon>Bacillati</taxon>
        <taxon>Actinomycetota</taxon>
        <taxon>Actinomycetes</taxon>
        <taxon>Pseudonocardiales</taxon>
        <taxon>Pseudonocardiaceae</taxon>
        <taxon>Pseudonocardia</taxon>
    </lineage>
</organism>
<sequence length="97" mass="10336">MIAVALFAAVVALLAAAALAVQVRLMSARVDRINSATGLWRVAERPQSVDSPTALLDAFDRALAEFLDQHTPADADGSPPERPDGDPYPPHRHPTTP</sequence>
<dbReference type="EMBL" id="BJVI01000011">
    <property type="protein sequence ID" value="GEL17656.1"/>
    <property type="molecule type" value="Genomic_DNA"/>
</dbReference>
<dbReference type="AlphaFoldDB" id="A0A511CYN7"/>
<reference evidence="2 3" key="1">
    <citation type="submission" date="2019-07" db="EMBL/GenBank/DDBJ databases">
        <title>Whole genome shotgun sequence of Pseudonocardia asaccharolytica NBRC 16224.</title>
        <authorList>
            <person name="Hosoyama A."/>
            <person name="Uohara A."/>
            <person name="Ohji S."/>
            <person name="Ichikawa N."/>
        </authorList>
    </citation>
    <scope>NUCLEOTIDE SEQUENCE [LARGE SCALE GENOMIC DNA]</scope>
    <source>
        <strain evidence="2 3">NBRC 16224</strain>
    </source>
</reference>
<dbReference type="Proteomes" id="UP000321328">
    <property type="component" value="Unassembled WGS sequence"/>
</dbReference>
<feature type="compositionally biased region" description="Basic and acidic residues" evidence="1">
    <location>
        <begin position="68"/>
        <end position="85"/>
    </location>
</feature>
<evidence type="ECO:0000256" key="1">
    <source>
        <dbReference type="SAM" id="MobiDB-lite"/>
    </source>
</evidence>
<gene>
    <name evidence="2" type="ORF">PA7_14930</name>
</gene>
<name>A0A511CYN7_9PSEU</name>
<proteinExistence type="predicted"/>
<evidence type="ECO:0000313" key="2">
    <source>
        <dbReference type="EMBL" id="GEL17656.1"/>
    </source>
</evidence>
<protein>
    <submittedName>
        <fullName evidence="2">Uncharacterized protein</fullName>
    </submittedName>
</protein>
<dbReference type="RefSeq" id="WP_028930657.1">
    <property type="nucleotide sequence ID" value="NZ_AUII01000013.1"/>
</dbReference>
<keyword evidence="3" id="KW-1185">Reference proteome</keyword>
<accession>A0A511CYN7</accession>
<feature type="region of interest" description="Disordered" evidence="1">
    <location>
        <begin position="68"/>
        <end position="97"/>
    </location>
</feature>